<proteinExistence type="predicted"/>
<evidence type="ECO:0000313" key="1">
    <source>
        <dbReference type="EMBL" id="KAK4885094.1"/>
    </source>
</evidence>
<sequence>MEFKSKLSGPAVSSQSREIIANVYAFMTQEAEAGDATIPLRLVKQRVAAAVGISERSIQRIMNEKQKISAGECSKFLSPRKTISKQKKKQNIEYFEKGVLKRIIHNMHVTDGTVPTIAKILTKFRDAVGYIPILFHKMRGNHAINDEKQLSLGENACISGHIKSMKFNGDIQPAYLKGDVQASMKKIYKVEANRNAFSWEGTYYTTLLHKGILYSSSLINNLEFLVKFFSYLRLY</sequence>
<gene>
    <name evidence="1" type="ORF">RN001_001365</name>
</gene>
<name>A0AAN7Q3Y7_9COLE</name>
<evidence type="ECO:0000313" key="2">
    <source>
        <dbReference type="Proteomes" id="UP001353858"/>
    </source>
</evidence>
<reference evidence="2" key="1">
    <citation type="submission" date="2023-01" db="EMBL/GenBank/DDBJ databases">
        <title>Key to firefly adult light organ development and bioluminescence: homeobox transcription factors regulate luciferase expression and transportation to peroxisome.</title>
        <authorList>
            <person name="Fu X."/>
        </authorList>
    </citation>
    <scope>NUCLEOTIDE SEQUENCE [LARGE SCALE GENOMIC DNA]</scope>
</reference>
<accession>A0AAN7Q3Y7</accession>
<dbReference type="Proteomes" id="UP001353858">
    <property type="component" value="Unassembled WGS sequence"/>
</dbReference>
<dbReference type="EMBL" id="JARPUR010000001">
    <property type="protein sequence ID" value="KAK4885094.1"/>
    <property type="molecule type" value="Genomic_DNA"/>
</dbReference>
<organism evidence="1 2">
    <name type="scientific">Aquatica leii</name>
    <dbReference type="NCBI Taxonomy" id="1421715"/>
    <lineage>
        <taxon>Eukaryota</taxon>
        <taxon>Metazoa</taxon>
        <taxon>Ecdysozoa</taxon>
        <taxon>Arthropoda</taxon>
        <taxon>Hexapoda</taxon>
        <taxon>Insecta</taxon>
        <taxon>Pterygota</taxon>
        <taxon>Neoptera</taxon>
        <taxon>Endopterygota</taxon>
        <taxon>Coleoptera</taxon>
        <taxon>Polyphaga</taxon>
        <taxon>Elateriformia</taxon>
        <taxon>Elateroidea</taxon>
        <taxon>Lampyridae</taxon>
        <taxon>Luciolinae</taxon>
        <taxon>Aquatica</taxon>
    </lineage>
</organism>
<comment type="caution">
    <text evidence="1">The sequence shown here is derived from an EMBL/GenBank/DDBJ whole genome shotgun (WGS) entry which is preliminary data.</text>
</comment>
<dbReference type="AlphaFoldDB" id="A0AAN7Q3Y7"/>
<keyword evidence="2" id="KW-1185">Reference proteome</keyword>
<protein>
    <submittedName>
        <fullName evidence="1">Uncharacterized protein</fullName>
    </submittedName>
</protein>